<dbReference type="EMBL" id="CM037160">
    <property type="protein sequence ID" value="KAH7841329.1"/>
    <property type="molecule type" value="Genomic_DNA"/>
</dbReference>
<name>A0ACB7XKF5_9ERIC</name>
<sequence length="431" mass="48966">MEDSYGFDRGKRRWRSEEDRKLEDNYRHKRQQGDINNIELITLFVDNIPNKANLSWLIKTFTNYGIVKGAFIPAKKSIRNTKFGFVRYDCSAAAGVAIFRADDMMVDNYKLRVKYATFNKESSFKQSTTYGKNSGNDSREDTSFVSKGKSYAQAVNNNPAVSVAKQQPYKSIKIQSSGNGWLFRSAIATLRRRRSMEELRKDFTKENFPITDVRSMGGRFTLLTFSNCESRDELIKSDGFQLWFDSIKPWNGEVAGIERFAWLSCTGIPLHAWGVQNFKKIGEIWGHFMEVDEDTMKFLSFEKGRILIATSFPQKIIDKLQLDIDNFSYLVSIIEEDDPLQTTSSSVTSSSLQLKVRDDDPTVTRLCLANTSWPPKFDSAFNAMMEDFLNLHGECKGPVHGEYKGCAISLSPKTATPNSIISKEGLQVLGK</sequence>
<accession>A0ACB7XKF5</accession>
<gene>
    <name evidence="1" type="ORF">Vadar_028489</name>
</gene>
<comment type="caution">
    <text evidence="1">The sequence shown here is derived from an EMBL/GenBank/DDBJ whole genome shotgun (WGS) entry which is preliminary data.</text>
</comment>
<organism evidence="1 2">
    <name type="scientific">Vaccinium darrowii</name>
    <dbReference type="NCBI Taxonomy" id="229202"/>
    <lineage>
        <taxon>Eukaryota</taxon>
        <taxon>Viridiplantae</taxon>
        <taxon>Streptophyta</taxon>
        <taxon>Embryophyta</taxon>
        <taxon>Tracheophyta</taxon>
        <taxon>Spermatophyta</taxon>
        <taxon>Magnoliopsida</taxon>
        <taxon>eudicotyledons</taxon>
        <taxon>Gunneridae</taxon>
        <taxon>Pentapetalae</taxon>
        <taxon>asterids</taxon>
        <taxon>Ericales</taxon>
        <taxon>Ericaceae</taxon>
        <taxon>Vaccinioideae</taxon>
        <taxon>Vaccinieae</taxon>
        <taxon>Vaccinium</taxon>
    </lineage>
</organism>
<dbReference type="Proteomes" id="UP000828048">
    <property type="component" value="Chromosome 10"/>
</dbReference>
<evidence type="ECO:0000313" key="1">
    <source>
        <dbReference type="EMBL" id="KAH7841329.1"/>
    </source>
</evidence>
<proteinExistence type="predicted"/>
<protein>
    <submittedName>
        <fullName evidence="1">Uncharacterized protein</fullName>
    </submittedName>
</protein>
<keyword evidence="2" id="KW-1185">Reference proteome</keyword>
<evidence type="ECO:0000313" key="2">
    <source>
        <dbReference type="Proteomes" id="UP000828048"/>
    </source>
</evidence>
<reference evidence="1 2" key="1">
    <citation type="journal article" date="2021" name="Hortic Res">
        <title>High-quality reference genome and annotation aids understanding of berry development for evergreen blueberry (Vaccinium darrowii).</title>
        <authorList>
            <person name="Yu J."/>
            <person name="Hulse-Kemp A.M."/>
            <person name="Babiker E."/>
            <person name="Staton M."/>
        </authorList>
    </citation>
    <scope>NUCLEOTIDE SEQUENCE [LARGE SCALE GENOMIC DNA]</scope>
    <source>
        <strain evidence="2">cv. NJ 8807/NJ 8810</strain>
        <tissue evidence="1">Young leaf</tissue>
    </source>
</reference>